<feature type="domain" description="DUF7431" evidence="2">
    <location>
        <begin position="365"/>
        <end position="637"/>
    </location>
</feature>
<name>A0A397SWC9_9GLOM</name>
<organism evidence="3 4">
    <name type="scientific">Glomus cerebriforme</name>
    <dbReference type="NCBI Taxonomy" id="658196"/>
    <lineage>
        <taxon>Eukaryota</taxon>
        <taxon>Fungi</taxon>
        <taxon>Fungi incertae sedis</taxon>
        <taxon>Mucoromycota</taxon>
        <taxon>Glomeromycotina</taxon>
        <taxon>Glomeromycetes</taxon>
        <taxon>Glomerales</taxon>
        <taxon>Glomeraceae</taxon>
        <taxon>Glomus</taxon>
    </lineage>
</organism>
<gene>
    <name evidence="3" type="ORF">C1645_851820</name>
</gene>
<dbReference type="InterPro" id="IPR020864">
    <property type="entry name" value="MACPF"/>
</dbReference>
<dbReference type="InterPro" id="IPR055854">
    <property type="entry name" value="DUF7431"/>
</dbReference>
<dbReference type="OrthoDB" id="2449940at2759"/>
<dbReference type="Pfam" id="PF01823">
    <property type="entry name" value="MACPF"/>
    <property type="match status" value="1"/>
</dbReference>
<accession>A0A397SWC9</accession>
<evidence type="ECO:0000259" key="2">
    <source>
        <dbReference type="Pfam" id="PF24209"/>
    </source>
</evidence>
<sequence length="678" mass="78635">MSSETEIIRVMMETDDISSLIKLKITDTLLEVRERLEQDSTIRMDDNLLFLDSESFEIPHKSEANFKLKKLITNDNTIYLRNREYPINYIKGNLKLEYGRTLNPNDTEIIVADNPVFTIENKNIKSAIPNENKYDKEVKFNSKENWENKINLFLNAEAEMMNFGSIGIDFSINRDENQQVEKNYSCKCTKVPKMTLKFDKMKPTPKFVEDVEKAIKSESIEEFKEIYKNFGQFVPTKIILGGTIYDVTESESNEYSEQKNLKLEPKIGINSGIPGVNLQGGPGLNLDGSNTNSASGEKKYRCQIGGKPQGSENFNEDEWIDSLSDHDTWKCIEFQNPINIFQLLDGNDYLRDLRKKVYELFGKKILYSKVMDFNCQLDYGEQQVVKLDLKGKICKTIKNKDAKCSVFATVVSDDKKKNDFFNCQIYHPQDDIPRLIINCYQRNQKSRTPNNLKIGFMIIGYDVDFNNNTLNDDEMQLNVYHQDYQNPNDQELEHEFKFDFNFDDVNSFLGIPVLSKLNNSNNSILIGHYFFKNGNNIVAKVFSYNLRENKYVKLPNCGFQVLTISGLPEKTIITFKKRLMSWGKYINIKDIEKCWTDKDIPKYISVYSVYSENCGPVFLKQKKKEIKLKHADCKCKECPFYKNRPSESNVKCTYFVSNTSDESKSHYNLMQSAVRLSN</sequence>
<dbReference type="Pfam" id="PF24209">
    <property type="entry name" value="DUF7431"/>
    <property type="match status" value="1"/>
</dbReference>
<proteinExistence type="predicted"/>
<dbReference type="EMBL" id="QKYT01000239">
    <property type="protein sequence ID" value="RIA88946.1"/>
    <property type="molecule type" value="Genomic_DNA"/>
</dbReference>
<dbReference type="AlphaFoldDB" id="A0A397SWC9"/>
<feature type="domain" description="MACPF" evidence="1">
    <location>
        <begin position="174"/>
        <end position="326"/>
    </location>
</feature>
<evidence type="ECO:0000313" key="4">
    <source>
        <dbReference type="Proteomes" id="UP000265703"/>
    </source>
</evidence>
<protein>
    <submittedName>
        <fullName evidence="3">Uncharacterized protein</fullName>
    </submittedName>
</protein>
<keyword evidence="4" id="KW-1185">Reference proteome</keyword>
<comment type="caution">
    <text evidence="3">The sequence shown here is derived from an EMBL/GenBank/DDBJ whole genome shotgun (WGS) entry which is preliminary data.</text>
</comment>
<evidence type="ECO:0000259" key="1">
    <source>
        <dbReference type="Pfam" id="PF01823"/>
    </source>
</evidence>
<evidence type="ECO:0000313" key="3">
    <source>
        <dbReference type="EMBL" id="RIA88946.1"/>
    </source>
</evidence>
<dbReference type="Proteomes" id="UP000265703">
    <property type="component" value="Unassembled WGS sequence"/>
</dbReference>
<reference evidence="3 4" key="1">
    <citation type="submission" date="2018-06" db="EMBL/GenBank/DDBJ databases">
        <title>Comparative genomics reveals the genomic features of Rhizophagus irregularis, R. cerebriforme, R. diaphanum and Gigaspora rosea, and their symbiotic lifestyle signature.</title>
        <authorList>
            <person name="Morin E."/>
            <person name="San Clemente H."/>
            <person name="Chen E.C.H."/>
            <person name="De La Providencia I."/>
            <person name="Hainaut M."/>
            <person name="Kuo A."/>
            <person name="Kohler A."/>
            <person name="Murat C."/>
            <person name="Tang N."/>
            <person name="Roy S."/>
            <person name="Loubradou J."/>
            <person name="Henrissat B."/>
            <person name="Grigoriev I.V."/>
            <person name="Corradi N."/>
            <person name="Roux C."/>
            <person name="Martin F.M."/>
        </authorList>
    </citation>
    <scope>NUCLEOTIDE SEQUENCE [LARGE SCALE GENOMIC DNA]</scope>
    <source>
        <strain evidence="3 4">DAOM 227022</strain>
    </source>
</reference>